<evidence type="ECO:0000256" key="1">
    <source>
        <dbReference type="ARBA" id="ARBA00004651"/>
    </source>
</evidence>
<keyword evidence="3 6" id="KW-0812">Transmembrane</keyword>
<keyword evidence="9" id="KW-1185">Reference proteome</keyword>
<dbReference type="RefSeq" id="WP_344887042.1">
    <property type="nucleotide sequence ID" value="NZ_BAAAZP010000124.1"/>
</dbReference>
<dbReference type="InterPro" id="IPR050189">
    <property type="entry name" value="MFS_Efflux_Transporters"/>
</dbReference>
<proteinExistence type="predicted"/>
<feature type="transmembrane region" description="Helical" evidence="6">
    <location>
        <begin position="271"/>
        <end position="290"/>
    </location>
</feature>
<dbReference type="PANTHER" id="PTHR43124:SF3">
    <property type="entry name" value="CHLORAMPHENICOL EFFLUX PUMP RV0191"/>
    <property type="match status" value="1"/>
</dbReference>
<feature type="transmembrane region" description="Helical" evidence="6">
    <location>
        <begin position="76"/>
        <end position="98"/>
    </location>
</feature>
<dbReference type="Proteomes" id="UP001500902">
    <property type="component" value="Unassembled WGS sequence"/>
</dbReference>
<feature type="transmembrane region" description="Helical" evidence="6">
    <location>
        <begin position="240"/>
        <end position="259"/>
    </location>
</feature>
<feature type="transmembrane region" description="Helical" evidence="6">
    <location>
        <begin position="163"/>
        <end position="185"/>
    </location>
</feature>
<dbReference type="InterPro" id="IPR020846">
    <property type="entry name" value="MFS_dom"/>
</dbReference>
<feature type="transmembrane region" description="Helical" evidence="6">
    <location>
        <begin position="328"/>
        <end position="352"/>
    </location>
</feature>
<dbReference type="InterPro" id="IPR011701">
    <property type="entry name" value="MFS"/>
</dbReference>
<dbReference type="SUPFAM" id="SSF103473">
    <property type="entry name" value="MFS general substrate transporter"/>
    <property type="match status" value="1"/>
</dbReference>
<accession>A0ABP7CN79</accession>
<dbReference type="PROSITE" id="PS50850">
    <property type="entry name" value="MFS"/>
    <property type="match status" value="1"/>
</dbReference>
<evidence type="ECO:0000256" key="5">
    <source>
        <dbReference type="ARBA" id="ARBA00023136"/>
    </source>
</evidence>
<organism evidence="8 9">
    <name type="scientific">Nonomuraea antimicrobica</name>
    <dbReference type="NCBI Taxonomy" id="561173"/>
    <lineage>
        <taxon>Bacteria</taxon>
        <taxon>Bacillati</taxon>
        <taxon>Actinomycetota</taxon>
        <taxon>Actinomycetes</taxon>
        <taxon>Streptosporangiales</taxon>
        <taxon>Streptosporangiaceae</taxon>
        <taxon>Nonomuraea</taxon>
    </lineage>
</organism>
<feature type="transmembrane region" description="Helical" evidence="6">
    <location>
        <begin position="296"/>
        <end position="316"/>
    </location>
</feature>
<dbReference type="InterPro" id="IPR036259">
    <property type="entry name" value="MFS_trans_sf"/>
</dbReference>
<dbReference type="Pfam" id="PF07690">
    <property type="entry name" value="MFS_1"/>
    <property type="match status" value="1"/>
</dbReference>
<dbReference type="PANTHER" id="PTHR43124">
    <property type="entry name" value="PURINE EFFLUX PUMP PBUE"/>
    <property type="match status" value="1"/>
</dbReference>
<sequence length="387" mass="38441">MNSEKNPLALAALALGAFAVGTTEVVIAGLLPQVASGFGVSVPAAGLLVSGYALGMVVGAPALTVLGNRLPRKTMLLALAALLVVGSLLCAVSGSYGVLMTARVLSALAGGAFVGVASVVAAGLVPAEKKAAAIAKVFMGLSLANVLGVPAGTAIGQEFGWRTAFWMVSAVGVIVMAGLAAFVPHRTRRENQHGGLGLAAFRNGRLWLALLVTALGWAPFLAVVTYIVPLLTEVTGLDASAVPFVLVLVGVGMLAGSPLGGRLADQALMPTVYAVLAAVTLVSVLLVPAVQSPVTAVVALALFGMAGAATIPPFQARVLSMADGARDLASAANVSAFNVGNAAGPFLGGLAIEAGLGYTSVLWVAAALGAAGLLVAPLTRAPAMQRV</sequence>
<keyword evidence="5 6" id="KW-0472">Membrane</keyword>
<comment type="subcellular location">
    <subcellularLocation>
        <location evidence="1">Cell membrane</location>
        <topology evidence="1">Multi-pass membrane protein</topology>
    </subcellularLocation>
</comment>
<keyword evidence="2" id="KW-1003">Cell membrane</keyword>
<feature type="transmembrane region" description="Helical" evidence="6">
    <location>
        <begin position="206"/>
        <end position="228"/>
    </location>
</feature>
<dbReference type="CDD" id="cd17324">
    <property type="entry name" value="MFS_NepI_like"/>
    <property type="match status" value="1"/>
</dbReference>
<feature type="transmembrane region" description="Helical" evidence="6">
    <location>
        <begin position="44"/>
        <end position="64"/>
    </location>
</feature>
<evidence type="ECO:0000256" key="4">
    <source>
        <dbReference type="ARBA" id="ARBA00022989"/>
    </source>
</evidence>
<name>A0ABP7CN79_9ACTN</name>
<feature type="transmembrane region" description="Helical" evidence="6">
    <location>
        <begin position="104"/>
        <end position="125"/>
    </location>
</feature>
<gene>
    <name evidence="8" type="ORF">GCM10022224_067190</name>
</gene>
<evidence type="ECO:0000256" key="6">
    <source>
        <dbReference type="SAM" id="Phobius"/>
    </source>
</evidence>
<feature type="transmembrane region" description="Helical" evidence="6">
    <location>
        <begin position="137"/>
        <end position="157"/>
    </location>
</feature>
<comment type="caution">
    <text evidence="8">The sequence shown here is derived from an EMBL/GenBank/DDBJ whole genome shotgun (WGS) entry which is preliminary data.</text>
</comment>
<evidence type="ECO:0000259" key="7">
    <source>
        <dbReference type="PROSITE" id="PS50850"/>
    </source>
</evidence>
<reference evidence="9" key="1">
    <citation type="journal article" date="2019" name="Int. J. Syst. Evol. Microbiol.">
        <title>The Global Catalogue of Microorganisms (GCM) 10K type strain sequencing project: providing services to taxonomists for standard genome sequencing and annotation.</title>
        <authorList>
            <consortium name="The Broad Institute Genomics Platform"/>
            <consortium name="The Broad Institute Genome Sequencing Center for Infectious Disease"/>
            <person name="Wu L."/>
            <person name="Ma J."/>
        </authorList>
    </citation>
    <scope>NUCLEOTIDE SEQUENCE [LARGE SCALE GENOMIC DNA]</scope>
    <source>
        <strain evidence="9">JCM 16904</strain>
    </source>
</reference>
<keyword evidence="4 6" id="KW-1133">Transmembrane helix</keyword>
<dbReference type="EMBL" id="BAAAZP010000124">
    <property type="protein sequence ID" value="GAA3692085.1"/>
    <property type="molecule type" value="Genomic_DNA"/>
</dbReference>
<dbReference type="Gene3D" id="1.20.1250.20">
    <property type="entry name" value="MFS general substrate transporter like domains"/>
    <property type="match status" value="2"/>
</dbReference>
<feature type="domain" description="Major facilitator superfamily (MFS) profile" evidence="7">
    <location>
        <begin position="9"/>
        <end position="384"/>
    </location>
</feature>
<feature type="transmembrane region" description="Helical" evidence="6">
    <location>
        <begin position="358"/>
        <end position="378"/>
    </location>
</feature>
<protein>
    <submittedName>
        <fullName evidence="8">MFS transporter</fullName>
    </submittedName>
</protein>
<evidence type="ECO:0000313" key="9">
    <source>
        <dbReference type="Proteomes" id="UP001500902"/>
    </source>
</evidence>
<evidence type="ECO:0000256" key="3">
    <source>
        <dbReference type="ARBA" id="ARBA00022692"/>
    </source>
</evidence>
<evidence type="ECO:0000256" key="2">
    <source>
        <dbReference type="ARBA" id="ARBA00022475"/>
    </source>
</evidence>
<evidence type="ECO:0000313" key="8">
    <source>
        <dbReference type="EMBL" id="GAA3692085.1"/>
    </source>
</evidence>